<dbReference type="AlphaFoldDB" id="A0A517T8X8"/>
<evidence type="ECO:0000256" key="2">
    <source>
        <dbReference type="SAM" id="Phobius"/>
    </source>
</evidence>
<feature type="transmembrane region" description="Helical" evidence="2">
    <location>
        <begin position="318"/>
        <end position="338"/>
    </location>
</feature>
<keyword evidence="2" id="KW-0812">Transmembrane</keyword>
<dbReference type="Proteomes" id="UP000319976">
    <property type="component" value="Chromosome"/>
</dbReference>
<gene>
    <name evidence="3" type="ORF">V22_20520</name>
</gene>
<evidence type="ECO:0000256" key="1">
    <source>
        <dbReference type="SAM" id="MobiDB-lite"/>
    </source>
</evidence>
<reference evidence="3 4" key="1">
    <citation type="submission" date="2019-02" db="EMBL/GenBank/DDBJ databases">
        <title>Deep-cultivation of Planctomycetes and their phenomic and genomic characterization uncovers novel biology.</title>
        <authorList>
            <person name="Wiegand S."/>
            <person name="Jogler M."/>
            <person name="Boedeker C."/>
            <person name="Pinto D."/>
            <person name="Vollmers J."/>
            <person name="Rivas-Marin E."/>
            <person name="Kohn T."/>
            <person name="Peeters S.H."/>
            <person name="Heuer A."/>
            <person name="Rast P."/>
            <person name="Oberbeckmann S."/>
            <person name="Bunk B."/>
            <person name="Jeske O."/>
            <person name="Meyerdierks A."/>
            <person name="Storesund J.E."/>
            <person name="Kallscheuer N."/>
            <person name="Luecker S."/>
            <person name="Lage O.M."/>
            <person name="Pohl T."/>
            <person name="Merkel B.J."/>
            <person name="Hornburger P."/>
            <person name="Mueller R.-W."/>
            <person name="Bruemmer F."/>
            <person name="Labrenz M."/>
            <person name="Spormann A.M."/>
            <person name="Op den Camp H."/>
            <person name="Overmann J."/>
            <person name="Amann R."/>
            <person name="Jetten M.S.M."/>
            <person name="Mascher T."/>
            <person name="Medema M.H."/>
            <person name="Devos D.P."/>
            <person name="Kaster A.-K."/>
            <person name="Ovreas L."/>
            <person name="Rohde M."/>
            <person name="Galperin M.Y."/>
            <person name="Jogler C."/>
        </authorList>
    </citation>
    <scope>NUCLEOTIDE SEQUENCE [LARGE SCALE GENOMIC DNA]</scope>
    <source>
        <strain evidence="3 4">V22</strain>
    </source>
</reference>
<accession>A0A517T8X8</accession>
<sequence>MLVDMGVLKILERGLIFAVGLVAAFHSQSASAQARLEVREVLFGFHDSVSLLGVKNKFQPVSIKLANKSSTAFDGEVELYRCDVGGRQQGAKLVRQVFLSPGSERWVQFHVQALRDYEDYMIAWQSDRSRISGVRLKGEVGLKTVIYLEPGNQTGKIRSSGVVQFPERLFPPDVVACETLDVVILDHVPDWTKQQREAFMQWLEQGGEVRILQQRAGEFPSFSDELSPLNLPASSSMYGLGRIVREPETALLVENGVWVTRNFLVLPPSERQKKLMEEYKEVRQQRNYMWQYTTFEGFNIHAGTASNLKGMIKADHNWLLIGLMAFAYLTVIFPGCFLIGRERRDYRHTFGVLIGGTAIFSFGFYMVGRRGYDEQTAVRSIGVARQIGGDEFYVSLWSNIFVTTGGDYHINYPGPYRLFSTAQAEESVNGKINFDDGGSFPVDIPPYSSRSFFVSTRVENPGWAGVRFDRSVGRKLYFHVPDNFPAPVGNIEAVMNDRLCSVTYEDGQLVVEQSGALLRTALLTERGEYFGDTASTVFVEEQKEDRRFQQMLIPLIIDDLGISRDFELDFYKHTPGRIRLYFPIAYPDVLLATYGAGDDARIFPNQRGRLVLVYDLPLNNSGDAVEPDSTSEDTATENSEES</sequence>
<feature type="transmembrane region" description="Helical" evidence="2">
    <location>
        <begin position="350"/>
        <end position="368"/>
    </location>
</feature>
<protein>
    <submittedName>
        <fullName evidence="3">Uncharacterized protein</fullName>
    </submittedName>
</protein>
<proteinExistence type="predicted"/>
<name>A0A517T8X8_9PLAN</name>
<organism evidence="3 4">
    <name type="scientific">Calycomorphotria hydatis</name>
    <dbReference type="NCBI Taxonomy" id="2528027"/>
    <lineage>
        <taxon>Bacteria</taxon>
        <taxon>Pseudomonadati</taxon>
        <taxon>Planctomycetota</taxon>
        <taxon>Planctomycetia</taxon>
        <taxon>Planctomycetales</taxon>
        <taxon>Planctomycetaceae</taxon>
        <taxon>Calycomorphotria</taxon>
    </lineage>
</organism>
<keyword evidence="2" id="KW-0472">Membrane</keyword>
<dbReference type="OrthoDB" id="214230at2"/>
<dbReference type="RefSeq" id="WP_145262274.1">
    <property type="nucleotide sequence ID" value="NZ_CP036316.1"/>
</dbReference>
<dbReference type="EMBL" id="CP036316">
    <property type="protein sequence ID" value="QDT64809.1"/>
    <property type="molecule type" value="Genomic_DNA"/>
</dbReference>
<feature type="compositionally biased region" description="Acidic residues" evidence="1">
    <location>
        <begin position="625"/>
        <end position="642"/>
    </location>
</feature>
<evidence type="ECO:0000313" key="4">
    <source>
        <dbReference type="Proteomes" id="UP000319976"/>
    </source>
</evidence>
<dbReference type="KEGG" id="chya:V22_20520"/>
<keyword evidence="2" id="KW-1133">Transmembrane helix</keyword>
<evidence type="ECO:0000313" key="3">
    <source>
        <dbReference type="EMBL" id="QDT64809.1"/>
    </source>
</evidence>
<keyword evidence="4" id="KW-1185">Reference proteome</keyword>
<feature type="region of interest" description="Disordered" evidence="1">
    <location>
        <begin position="622"/>
        <end position="642"/>
    </location>
</feature>